<dbReference type="Proteomes" id="UP001190700">
    <property type="component" value="Unassembled WGS sequence"/>
</dbReference>
<gene>
    <name evidence="2" type="ORF">CYMTET_25483</name>
</gene>
<protein>
    <submittedName>
        <fullName evidence="2">Uncharacterized protein</fullName>
    </submittedName>
</protein>
<comment type="caution">
    <text evidence="2">The sequence shown here is derived from an EMBL/GenBank/DDBJ whole genome shotgun (WGS) entry which is preliminary data.</text>
</comment>
<proteinExistence type="predicted"/>
<evidence type="ECO:0000313" key="3">
    <source>
        <dbReference type="Proteomes" id="UP001190700"/>
    </source>
</evidence>
<keyword evidence="3" id="KW-1185">Reference proteome</keyword>
<sequence length="256" mass="28614">MAAQMFATGRCAFRCKPALLQVGARGRPCTRATGTDRAQVGAKISYKPEEKRSKSKETVVIFERRGEGWGEELFPSVSVSTREVLAKKPRRDRDLETALGNLEFLGIEADEGRGILEEASSWRTTRQGRALIDKKLRKRVQRNVAVIACLLQEKYGVEYERTAALVRDLPLVLSIDFTDSWADNYLDYMLARKGLLDVEHQEQVEARSSLSEPVNKAASTVRVSDMTLEVRGSGPSATFARHRRSQQATDLPQEGV</sequence>
<reference evidence="2 3" key="1">
    <citation type="journal article" date="2015" name="Genome Biol. Evol.">
        <title>Comparative Genomics of a Bacterivorous Green Alga Reveals Evolutionary Causalities and Consequences of Phago-Mixotrophic Mode of Nutrition.</title>
        <authorList>
            <person name="Burns J.A."/>
            <person name="Paasch A."/>
            <person name="Narechania A."/>
            <person name="Kim E."/>
        </authorList>
    </citation>
    <scope>NUCLEOTIDE SEQUENCE [LARGE SCALE GENOMIC DNA]</scope>
    <source>
        <strain evidence="2 3">PLY_AMNH</strain>
    </source>
</reference>
<feature type="region of interest" description="Disordered" evidence="1">
    <location>
        <begin position="232"/>
        <end position="256"/>
    </location>
</feature>
<dbReference type="AlphaFoldDB" id="A0AAE0KZ73"/>
<name>A0AAE0KZ73_9CHLO</name>
<dbReference type="EMBL" id="LGRX02013639">
    <property type="protein sequence ID" value="KAK3265865.1"/>
    <property type="molecule type" value="Genomic_DNA"/>
</dbReference>
<organism evidence="2 3">
    <name type="scientific">Cymbomonas tetramitiformis</name>
    <dbReference type="NCBI Taxonomy" id="36881"/>
    <lineage>
        <taxon>Eukaryota</taxon>
        <taxon>Viridiplantae</taxon>
        <taxon>Chlorophyta</taxon>
        <taxon>Pyramimonadophyceae</taxon>
        <taxon>Pyramimonadales</taxon>
        <taxon>Pyramimonadaceae</taxon>
        <taxon>Cymbomonas</taxon>
    </lineage>
</organism>
<evidence type="ECO:0000313" key="2">
    <source>
        <dbReference type="EMBL" id="KAK3265865.1"/>
    </source>
</evidence>
<evidence type="ECO:0000256" key="1">
    <source>
        <dbReference type="SAM" id="MobiDB-lite"/>
    </source>
</evidence>
<accession>A0AAE0KZ73</accession>